<evidence type="ECO:0000313" key="2">
    <source>
        <dbReference type="Proteomes" id="UP000296374"/>
    </source>
</evidence>
<sequence length="296" mass="31141">MTIDWIAADWGTTNLRLWAMSGRSIVEARTFDRGMGGLAPQDFAPVLAEATAGWPAVPVIACGMVGSRQGWVEAPYIPVPCPAVPQLIPVPGDPGGRPVRIAAGLRQDSPADVMRGEETQIAGLLALTPDFDGIACLPGTHTKWVRISAREICNFKTFMTGELFALIAGHSVLRHSLGEGEGEGDPQAFLAAVSDAMARPERGYGGLFQLRAESLLSGLDPAVARARLSGTLIGWELAAARPWWLGCEVTVIGAPALSQLYADALAAQGVPVSRMSDRDATLAGLTAAHRSVLDPA</sequence>
<dbReference type="Pfam" id="PF05035">
    <property type="entry name" value="DGOK"/>
    <property type="match status" value="1"/>
</dbReference>
<gene>
    <name evidence="1" type="ORF">E4191_21740</name>
</gene>
<geneLocation type="plasmid" evidence="1 2">
    <name>unnamed3</name>
</geneLocation>
<keyword evidence="1" id="KW-0614">Plasmid</keyword>
<protein>
    <submittedName>
        <fullName evidence="1">2-dehydro-3-deoxygalactonokinase</fullName>
    </submittedName>
</protein>
<name>A0A4Y5SVA1_9RHOB</name>
<dbReference type="Gene3D" id="3.30.420.310">
    <property type="entry name" value="2-keto-3-deoxy-galactonokinase, C-terminal domain"/>
    <property type="match status" value="1"/>
</dbReference>
<organism evidence="1 2">
    <name type="scientific">Paracoccus liaowanqingii</name>
    <dbReference type="NCBI Taxonomy" id="2560053"/>
    <lineage>
        <taxon>Bacteria</taxon>
        <taxon>Pseudomonadati</taxon>
        <taxon>Pseudomonadota</taxon>
        <taxon>Alphaproteobacteria</taxon>
        <taxon>Rhodobacterales</taxon>
        <taxon>Paracoccaceae</taxon>
        <taxon>Paracoccus</taxon>
    </lineage>
</organism>
<dbReference type="Proteomes" id="UP000296374">
    <property type="component" value="Plasmid unnamed3"/>
</dbReference>
<dbReference type="InterPro" id="IPR007729">
    <property type="entry name" value="DGOK"/>
</dbReference>
<proteinExistence type="predicted"/>
<accession>A0A4Y5SVA1</accession>
<reference evidence="2" key="1">
    <citation type="submission" date="2019-05" db="EMBL/GenBank/DDBJ databases">
        <title>Tamlana fucoidanivorans sp. nov., isolated from the surface of algae collected from Fujian province in China.</title>
        <authorList>
            <person name="Li J."/>
        </authorList>
    </citation>
    <scope>NUCLEOTIDE SEQUENCE [LARGE SCALE GENOMIC DNA]</scope>
    <source>
        <strain evidence="2">2251</strain>
        <plasmid evidence="2">unnamed3</plasmid>
    </source>
</reference>
<dbReference type="Gene3D" id="3.30.420.300">
    <property type="entry name" value="2-keto-3-deoxy-galactonokinase, substrate binding domain"/>
    <property type="match status" value="1"/>
</dbReference>
<dbReference type="InterPro" id="IPR042258">
    <property type="entry name" value="DGOK_N"/>
</dbReference>
<dbReference type="EMBL" id="CP040764">
    <property type="protein sequence ID" value="QDA36706.1"/>
    <property type="molecule type" value="Genomic_DNA"/>
</dbReference>
<dbReference type="AlphaFoldDB" id="A0A4Y5SVA1"/>
<dbReference type="GO" id="GO:0034194">
    <property type="term" value="P:D-galactonate catabolic process"/>
    <property type="evidence" value="ECO:0007669"/>
    <property type="project" value="InterPro"/>
</dbReference>
<keyword evidence="1" id="KW-0808">Transferase</keyword>
<keyword evidence="1" id="KW-0418">Kinase</keyword>
<dbReference type="RefSeq" id="WP_139616412.1">
    <property type="nucleotide sequence ID" value="NZ_CP040764.1"/>
</dbReference>
<dbReference type="InterPro" id="IPR042257">
    <property type="entry name" value="DGOK_C"/>
</dbReference>
<evidence type="ECO:0000313" key="1">
    <source>
        <dbReference type="EMBL" id="QDA36706.1"/>
    </source>
</evidence>
<dbReference type="GO" id="GO:0008671">
    <property type="term" value="F:2-dehydro-3-deoxygalactonokinase activity"/>
    <property type="evidence" value="ECO:0007669"/>
    <property type="project" value="InterPro"/>
</dbReference>
<dbReference type="KEGG" id="plia:E4191_21740"/>